<evidence type="ECO:0000256" key="7">
    <source>
        <dbReference type="ARBA" id="ARBA00022741"/>
    </source>
</evidence>
<keyword evidence="3" id="KW-0808">Transferase</keyword>
<evidence type="ECO:0000256" key="2">
    <source>
        <dbReference type="ARBA" id="ARBA00012417"/>
    </source>
</evidence>
<dbReference type="Pfam" id="PF13177">
    <property type="entry name" value="DNA_pol3_delta2"/>
    <property type="match status" value="1"/>
</dbReference>
<reference evidence="14 15" key="1">
    <citation type="submission" date="2018-01" db="EMBL/GenBank/DDBJ databases">
        <title>Draft genome sequences of clinical isolates and type strains of oral Veillonella including Veillonella infantum sp., nov.</title>
        <authorList>
            <person name="Mashima I."/>
            <person name="Liao Y.-C."/>
            <person name="Sabharwal A."/>
            <person name="Haase E.M."/>
            <person name="Nakazawa F."/>
            <person name="Scannapieco F.A."/>
        </authorList>
    </citation>
    <scope>NUCLEOTIDE SEQUENCE [LARGE SCALE GENOMIC DNA]</scope>
    <source>
        <strain evidence="14 15">JCM 15642</strain>
    </source>
</reference>
<evidence type="ECO:0000259" key="13">
    <source>
        <dbReference type="SMART" id="SM00382"/>
    </source>
</evidence>
<dbReference type="CDD" id="cd00009">
    <property type="entry name" value="AAA"/>
    <property type="match status" value="1"/>
</dbReference>
<gene>
    <name evidence="14" type="ORF">VRHSUH09_06060</name>
</gene>
<evidence type="ECO:0000256" key="8">
    <source>
        <dbReference type="ARBA" id="ARBA00022833"/>
    </source>
</evidence>
<feature type="domain" description="AAA+ ATPase" evidence="13">
    <location>
        <begin position="37"/>
        <end position="179"/>
    </location>
</feature>
<protein>
    <recommendedName>
        <fullName evidence="2">DNA-directed DNA polymerase</fullName>
        <ecNumber evidence="2">2.7.7.7</ecNumber>
    </recommendedName>
</protein>
<feature type="compositionally biased region" description="Polar residues" evidence="12">
    <location>
        <begin position="644"/>
        <end position="660"/>
    </location>
</feature>
<keyword evidence="8" id="KW-0862">Zinc</keyword>
<dbReference type="PANTHER" id="PTHR11669:SF0">
    <property type="entry name" value="PROTEIN STICHEL-LIKE 2"/>
    <property type="match status" value="1"/>
</dbReference>
<evidence type="ECO:0000313" key="15">
    <source>
        <dbReference type="Proteomes" id="UP000238774"/>
    </source>
</evidence>
<dbReference type="NCBIfam" id="TIGR02397">
    <property type="entry name" value="dnaX_nterm"/>
    <property type="match status" value="1"/>
</dbReference>
<evidence type="ECO:0000313" key="14">
    <source>
        <dbReference type="EMBL" id="PQL11993.1"/>
    </source>
</evidence>
<keyword evidence="4" id="KW-0548">Nucleotidyltransferase</keyword>
<dbReference type="Gene3D" id="3.40.50.300">
    <property type="entry name" value="P-loop containing nucleotide triphosphate hydrolases"/>
    <property type="match status" value="1"/>
</dbReference>
<dbReference type="NCBIfam" id="NF004046">
    <property type="entry name" value="PRK05563.1"/>
    <property type="match status" value="1"/>
</dbReference>
<organism evidence="14 15">
    <name type="scientific">Veillonella rogosae JCM 15642</name>
    <dbReference type="NCBI Taxonomy" id="1298595"/>
    <lineage>
        <taxon>Bacteria</taxon>
        <taxon>Bacillati</taxon>
        <taxon>Bacillota</taxon>
        <taxon>Negativicutes</taxon>
        <taxon>Veillonellales</taxon>
        <taxon>Veillonellaceae</taxon>
        <taxon>Veillonella</taxon>
    </lineage>
</organism>
<dbReference type="InterPro" id="IPR045085">
    <property type="entry name" value="HLD_clamp_pol_III_gamma_tau"/>
</dbReference>
<dbReference type="SUPFAM" id="SSF48019">
    <property type="entry name" value="post-AAA+ oligomerization domain-like"/>
    <property type="match status" value="1"/>
</dbReference>
<dbReference type="SMART" id="SM00382">
    <property type="entry name" value="AAA"/>
    <property type="match status" value="1"/>
</dbReference>
<keyword evidence="5" id="KW-0235">DNA replication</keyword>
<dbReference type="InterPro" id="IPR008921">
    <property type="entry name" value="DNA_pol3_clamp-load_cplx_C"/>
</dbReference>
<evidence type="ECO:0000256" key="4">
    <source>
        <dbReference type="ARBA" id="ARBA00022695"/>
    </source>
</evidence>
<comment type="similarity">
    <text evidence="1">Belongs to the DnaX/STICHEL family.</text>
</comment>
<keyword evidence="7" id="KW-0547">Nucleotide-binding</keyword>
<evidence type="ECO:0000256" key="6">
    <source>
        <dbReference type="ARBA" id="ARBA00022723"/>
    </source>
</evidence>
<feature type="region of interest" description="Disordered" evidence="12">
    <location>
        <begin position="437"/>
        <end position="471"/>
    </location>
</feature>
<dbReference type="CDD" id="cd18137">
    <property type="entry name" value="HLD_clamp_pol_III_gamma_tau"/>
    <property type="match status" value="1"/>
</dbReference>
<dbReference type="InterPro" id="IPR003593">
    <property type="entry name" value="AAA+_ATPase"/>
</dbReference>
<keyword evidence="10" id="KW-0239">DNA-directed DNA polymerase</keyword>
<dbReference type="InterPro" id="IPR022754">
    <property type="entry name" value="DNA_pol_III_gamma-3"/>
</dbReference>
<feature type="compositionally biased region" description="Pro residues" evidence="12">
    <location>
        <begin position="445"/>
        <end position="471"/>
    </location>
</feature>
<dbReference type="RefSeq" id="WP_105081682.1">
    <property type="nucleotide sequence ID" value="NZ_PPCX01000010.1"/>
</dbReference>
<dbReference type="Gene3D" id="1.10.8.60">
    <property type="match status" value="1"/>
</dbReference>
<keyword evidence="9" id="KW-0067">ATP-binding</keyword>
<accession>A0ABX5BWX8</accession>
<dbReference type="PANTHER" id="PTHR11669">
    <property type="entry name" value="REPLICATION FACTOR C / DNA POLYMERASE III GAMMA-TAU SUBUNIT"/>
    <property type="match status" value="1"/>
</dbReference>
<comment type="catalytic activity">
    <reaction evidence="11">
        <text>DNA(n) + a 2'-deoxyribonucleoside 5'-triphosphate = DNA(n+1) + diphosphate</text>
        <dbReference type="Rhea" id="RHEA:22508"/>
        <dbReference type="Rhea" id="RHEA-COMP:17339"/>
        <dbReference type="Rhea" id="RHEA-COMP:17340"/>
        <dbReference type="ChEBI" id="CHEBI:33019"/>
        <dbReference type="ChEBI" id="CHEBI:61560"/>
        <dbReference type="ChEBI" id="CHEBI:173112"/>
        <dbReference type="EC" id="2.7.7.7"/>
    </reaction>
</comment>
<feature type="compositionally biased region" description="Polar residues" evidence="12">
    <location>
        <begin position="622"/>
        <end position="635"/>
    </location>
</feature>
<name>A0ABX5BWX8_9FIRM</name>
<evidence type="ECO:0000256" key="10">
    <source>
        <dbReference type="ARBA" id="ARBA00022932"/>
    </source>
</evidence>
<proteinExistence type="inferred from homology"/>
<dbReference type="EMBL" id="PPCX01000010">
    <property type="protein sequence ID" value="PQL11993.1"/>
    <property type="molecule type" value="Genomic_DNA"/>
</dbReference>
<evidence type="ECO:0000256" key="3">
    <source>
        <dbReference type="ARBA" id="ARBA00022679"/>
    </source>
</evidence>
<dbReference type="Pfam" id="PF22608">
    <property type="entry name" value="DNAX_ATPase_lid"/>
    <property type="match status" value="1"/>
</dbReference>
<feature type="region of interest" description="Disordered" evidence="12">
    <location>
        <begin position="486"/>
        <end position="517"/>
    </location>
</feature>
<evidence type="ECO:0000256" key="12">
    <source>
        <dbReference type="SAM" id="MobiDB-lite"/>
    </source>
</evidence>
<dbReference type="InterPro" id="IPR012763">
    <property type="entry name" value="DNA_pol_III_sug/sutau_N"/>
</dbReference>
<keyword evidence="6" id="KW-0479">Metal-binding</keyword>
<dbReference type="SUPFAM" id="SSF52540">
    <property type="entry name" value="P-loop containing nucleoside triphosphate hydrolases"/>
    <property type="match status" value="1"/>
</dbReference>
<dbReference type="Gene3D" id="1.20.272.10">
    <property type="match status" value="1"/>
</dbReference>
<dbReference type="Pfam" id="PF12169">
    <property type="entry name" value="DNA_pol3_gamma3"/>
    <property type="match status" value="1"/>
</dbReference>
<comment type="caution">
    <text evidence="14">The sequence shown here is derived from an EMBL/GenBank/DDBJ whole genome shotgun (WGS) entry which is preliminary data.</text>
</comment>
<dbReference type="InterPro" id="IPR027417">
    <property type="entry name" value="P-loop_NTPase"/>
</dbReference>
<dbReference type="Proteomes" id="UP000238774">
    <property type="component" value="Unassembled WGS sequence"/>
</dbReference>
<evidence type="ECO:0000256" key="9">
    <source>
        <dbReference type="ARBA" id="ARBA00022840"/>
    </source>
</evidence>
<dbReference type="InterPro" id="IPR050238">
    <property type="entry name" value="DNA_Rep/Repair_Clamp_Loader"/>
</dbReference>
<sequence>MAYIALYRKYRPQTFTDVVGQHQVSDTLMRAIREDKVAHAYLFAGPRGTGKTSMAKIFARAINCEHGPTDHPCNECSACKSILSGQSMDVLEIDAASNRGIDEVRALRESVKFMPVEGRKKVFIIDEAHMLTTEAWNALLKTIEEPPAHVMFIFATTEIEKLPVTIVSRCQRYTFRRITSDDIAQRLSYVAEKEGFGLDPAAAQLIAVHADGGLRDALSILDQCAGMATGIITPQVVEELIGLVSKEWIIHFLDALRNGNGPKLLSYIHDALAEGRDATQIMEALIQHVRALLVGKVAPDADELKVYDAFKAEFLAQAESIDFNELNQYVRSAQSIMNDAKQVDNPRTIIEMGLLVLCAKLSSVDESLEDRVYALESSERSERNDLLNRMAQLEQRGPAVATAPAYGANAFGPTGGYANNFVSVDNAAVQNASMSSTQNSTVGTVPPPSGVGVTPPPTSVGMTPPPMGTPGSTPPPMNGVGMAPPPMGGIGMAPPSTSSAPERPARNQAKGRGKKGISTQAIISDQILSAQEYRNVQSNVIKYLKDSNRNMTSTVIGQGQLVYVDQSKAVMAFKNTLHLNVMTNEVNLAEAADAFTYTLGYPVHVEIVDALTQVYKDYKKASGSTTQRQVKTPQRPQEPMVDVHTTSGAQPTQMDLTNDEQPSKSDSAAVDAAKAAALAFLAKKTGDAAVSATTGDDIPVHSFDDVPVEDMEESYVSSLDDMPPHPLDSVTVISEDGEVLERPMDSGAHIEVEAVPKSNGGEQQQGTPYQSDDHTMLSQAPIEVAPIDSVTVAREYAWDPANMTEEERNNPLLAETLEKLSEDHDIIVEVIEE</sequence>
<dbReference type="EC" id="2.7.7.7" evidence="2"/>
<keyword evidence="15" id="KW-1185">Reference proteome</keyword>
<feature type="region of interest" description="Disordered" evidence="12">
    <location>
        <begin position="622"/>
        <end position="668"/>
    </location>
</feature>
<evidence type="ECO:0000256" key="5">
    <source>
        <dbReference type="ARBA" id="ARBA00022705"/>
    </source>
</evidence>
<dbReference type="PRINTS" id="PR00300">
    <property type="entry name" value="CLPPROTEASEA"/>
</dbReference>
<dbReference type="InterPro" id="IPR001270">
    <property type="entry name" value="ClpA/B"/>
</dbReference>
<evidence type="ECO:0000256" key="1">
    <source>
        <dbReference type="ARBA" id="ARBA00006360"/>
    </source>
</evidence>
<evidence type="ECO:0000256" key="11">
    <source>
        <dbReference type="ARBA" id="ARBA00049244"/>
    </source>
</evidence>